<accession>A0A7S3PM54</accession>
<dbReference type="PANTHER" id="PTHR13416">
    <property type="match status" value="1"/>
</dbReference>
<dbReference type="GO" id="GO:0005789">
    <property type="term" value="C:endoplasmic reticulum membrane"/>
    <property type="evidence" value="ECO:0007669"/>
    <property type="project" value="UniProtKB-SubCell"/>
</dbReference>
<organism evidence="11">
    <name type="scientific">Aplanochytrium stocchinoi</name>
    <dbReference type="NCBI Taxonomy" id="215587"/>
    <lineage>
        <taxon>Eukaryota</taxon>
        <taxon>Sar</taxon>
        <taxon>Stramenopiles</taxon>
        <taxon>Bigyra</taxon>
        <taxon>Labyrinthulomycetes</taxon>
        <taxon>Thraustochytrida</taxon>
        <taxon>Thraustochytriidae</taxon>
        <taxon>Aplanochytrium</taxon>
    </lineage>
</organism>
<feature type="transmembrane region" description="Helical" evidence="10">
    <location>
        <begin position="54"/>
        <end position="77"/>
    </location>
</feature>
<evidence type="ECO:0000256" key="7">
    <source>
        <dbReference type="ARBA" id="ARBA00022989"/>
    </source>
</evidence>
<evidence type="ECO:0000256" key="8">
    <source>
        <dbReference type="ARBA" id="ARBA00023136"/>
    </source>
</evidence>
<protein>
    <submittedName>
        <fullName evidence="11">Uncharacterized protein</fullName>
    </submittedName>
</protein>
<dbReference type="InterPro" id="IPR012430">
    <property type="entry name" value="TMEM43_fam"/>
</dbReference>
<evidence type="ECO:0000256" key="2">
    <source>
        <dbReference type="ARBA" id="ARBA00004259"/>
    </source>
</evidence>
<keyword evidence="5 10" id="KW-0812">Transmembrane</keyword>
<evidence type="ECO:0000256" key="10">
    <source>
        <dbReference type="SAM" id="Phobius"/>
    </source>
</evidence>
<evidence type="ECO:0000256" key="6">
    <source>
        <dbReference type="ARBA" id="ARBA00022824"/>
    </source>
</evidence>
<evidence type="ECO:0000313" key="11">
    <source>
        <dbReference type="EMBL" id="CAE0443882.1"/>
    </source>
</evidence>
<reference evidence="11" key="1">
    <citation type="submission" date="2021-01" db="EMBL/GenBank/DDBJ databases">
        <authorList>
            <person name="Corre E."/>
            <person name="Pelletier E."/>
            <person name="Niang G."/>
            <person name="Scheremetjew M."/>
            <person name="Finn R."/>
            <person name="Kale V."/>
            <person name="Holt S."/>
            <person name="Cochrane G."/>
            <person name="Meng A."/>
            <person name="Brown T."/>
            <person name="Cohen L."/>
        </authorList>
    </citation>
    <scope>NUCLEOTIDE SEQUENCE</scope>
    <source>
        <strain evidence="11">GSBS06</strain>
    </source>
</reference>
<feature type="transmembrane region" description="Helical" evidence="10">
    <location>
        <begin position="473"/>
        <end position="490"/>
    </location>
</feature>
<feature type="transmembrane region" description="Helical" evidence="10">
    <location>
        <begin position="438"/>
        <end position="461"/>
    </location>
</feature>
<comment type="similarity">
    <text evidence="4">Belongs to the TMEM43 family.</text>
</comment>
<dbReference type="GO" id="GO:0005637">
    <property type="term" value="C:nuclear inner membrane"/>
    <property type="evidence" value="ECO:0007669"/>
    <property type="project" value="TreeGrafter"/>
</dbReference>
<keyword evidence="7 10" id="KW-1133">Transmembrane helix</keyword>
<name>A0A7S3PM54_9STRA</name>
<proteinExistence type="inferred from homology"/>
<comment type="subcellular location">
    <subcellularLocation>
        <location evidence="1">Endomembrane system</location>
        <topology evidence="1">Multi-pass membrane protein</topology>
    </subcellularLocation>
    <subcellularLocation>
        <location evidence="3">Endoplasmic reticulum membrane</location>
    </subcellularLocation>
    <subcellularLocation>
        <location evidence="2">Nucleus envelope</location>
    </subcellularLocation>
</comment>
<dbReference type="GO" id="GO:0006629">
    <property type="term" value="P:lipid metabolic process"/>
    <property type="evidence" value="ECO:0007669"/>
    <property type="project" value="TreeGrafter"/>
</dbReference>
<dbReference type="EMBL" id="HBIN01018269">
    <property type="protein sequence ID" value="CAE0443882.1"/>
    <property type="molecule type" value="Transcribed_RNA"/>
</dbReference>
<dbReference type="PANTHER" id="PTHR13416:SF2">
    <property type="entry name" value="TRANSMEMBRANE PROTEIN 43"/>
    <property type="match status" value="1"/>
</dbReference>
<keyword evidence="9" id="KW-0539">Nucleus</keyword>
<keyword evidence="8 10" id="KW-0472">Membrane</keyword>
<feature type="transmembrane region" description="Helical" evidence="10">
    <location>
        <begin position="405"/>
        <end position="426"/>
    </location>
</feature>
<gene>
    <name evidence="11" type="ORF">ASTO00021_LOCUS13937</name>
</gene>
<dbReference type="GO" id="GO:0071763">
    <property type="term" value="P:nuclear membrane organization"/>
    <property type="evidence" value="ECO:0007669"/>
    <property type="project" value="TreeGrafter"/>
</dbReference>
<evidence type="ECO:0000256" key="9">
    <source>
        <dbReference type="ARBA" id="ARBA00023242"/>
    </source>
</evidence>
<evidence type="ECO:0000256" key="3">
    <source>
        <dbReference type="ARBA" id="ARBA00004586"/>
    </source>
</evidence>
<dbReference type="Pfam" id="PF07787">
    <property type="entry name" value="TMEM43"/>
    <property type="match status" value="1"/>
</dbReference>
<evidence type="ECO:0000256" key="1">
    <source>
        <dbReference type="ARBA" id="ARBA00004127"/>
    </source>
</evidence>
<evidence type="ECO:0000256" key="5">
    <source>
        <dbReference type="ARBA" id="ARBA00022692"/>
    </source>
</evidence>
<keyword evidence="6" id="KW-0256">Endoplasmic reticulum</keyword>
<dbReference type="AlphaFoldDB" id="A0A7S3PM54"/>
<evidence type="ECO:0000256" key="4">
    <source>
        <dbReference type="ARBA" id="ARBA00006627"/>
    </source>
</evidence>
<feature type="transmembrane region" description="Helical" evidence="10">
    <location>
        <begin position="12"/>
        <end position="34"/>
    </location>
</feature>
<sequence>MHIVKYSQFEHTIFKISRGEVLVFHLLDILHIMYRSVPTYRQGRTYYRETGDRGGIAGICSVIFIFLFLFLTPYAAVVSESIYMQKLEAITQLLSEKYKPLSLNSKRGDIVHGSNISIDKDLVFSQDPELGIKVSGALSMRRNTEYCQWTELRREVCENCVREVKAEDETRSTEEYPCNCFFSYDYVKSWQPYRIPSVLYDQPGAHHNPQRDPVPSSGFRAKEVILGVSDGTKIQLEATLLQNIRSPWRRVEWMPRGVPRKPSIFSGVYWGLWPDTTRYEPISELRNVNFSPAALNDNFVYVGQGGYFFSPYQASQVETLMKYFVEYMEGSLLDWQLGDLMPSCTAGDIRIYYEVQDPTDVSFLGEILSTKEPMILGPHNSLGFVHAGRVGPYDMIKAEKADLHWMVFFPRFALLIWATAVARLLGAFFGLDLSRNSFFYYSIAVGSVWFGAIGLVWSYLYCQNDIKMYRNDCFQATVLVAAAVGLFFIFERHSPKANVPPGLNAVWCMIGKWARVPPSWRVQKSFVNKR</sequence>